<dbReference type="STRING" id="1447875.A0A2B7YAR0"/>
<dbReference type="OrthoDB" id="1862401at2759"/>
<organism evidence="1 2">
    <name type="scientific">Helicocarpus griseus UAMH5409</name>
    <dbReference type="NCBI Taxonomy" id="1447875"/>
    <lineage>
        <taxon>Eukaryota</taxon>
        <taxon>Fungi</taxon>
        <taxon>Dikarya</taxon>
        <taxon>Ascomycota</taxon>
        <taxon>Pezizomycotina</taxon>
        <taxon>Eurotiomycetes</taxon>
        <taxon>Eurotiomycetidae</taxon>
        <taxon>Onygenales</taxon>
        <taxon>Ajellomycetaceae</taxon>
        <taxon>Helicocarpus</taxon>
    </lineage>
</organism>
<name>A0A2B7YAR0_9EURO</name>
<protein>
    <submittedName>
        <fullName evidence="1">Uncharacterized protein</fullName>
    </submittedName>
</protein>
<proteinExistence type="predicted"/>
<accession>A0A2B7YAR0</accession>
<dbReference type="EMBL" id="PDNB01000006">
    <property type="protein sequence ID" value="PGH18123.1"/>
    <property type="molecule type" value="Genomic_DNA"/>
</dbReference>
<dbReference type="Proteomes" id="UP000223968">
    <property type="component" value="Unassembled WGS sequence"/>
</dbReference>
<dbReference type="AlphaFoldDB" id="A0A2B7YAR0"/>
<reference evidence="1 2" key="1">
    <citation type="submission" date="2017-10" db="EMBL/GenBank/DDBJ databases">
        <title>Comparative genomics in systemic dimorphic fungi from Ajellomycetaceae.</title>
        <authorList>
            <person name="Munoz J.F."/>
            <person name="Mcewen J.G."/>
            <person name="Clay O.K."/>
            <person name="Cuomo C.A."/>
        </authorList>
    </citation>
    <scope>NUCLEOTIDE SEQUENCE [LARGE SCALE GENOMIC DNA]</scope>
    <source>
        <strain evidence="1 2">UAMH5409</strain>
    </source>
</reference>
<evidence type="ECO:0000313" key="2">
    <source>
        <dbReference type="Proteomes" id="UP000223968"/>
    </source>
</evidence>
<comment type="caution">
    <text evidence="1">The sequence shown here is derived from an EMBL/GenBank/DDBJ whole genome shotgun (WGS) entry which is preliminary data.</text>
</comment>
<keyword evidence="2" id="KW-1185">Reference proteome</keyword>
<sequence length="83" mass="9017">MGSGLRSSPQNAWVLFLADLVIKSRKAVLSASSQFTDDVITLAENLKDLNRLAPTAMLDAPGFNCIQSSWATFEMYSCNGDLC</sequence>
<evidence type="ECO:0000313" key="1">
    <source>
        <dbReference type="EMBL" id="PGH18123.1"/>
    </source>
</evidence>
<gene>
    <name evidence="1" type="ORF">AJ79_00751</name>
</gene>